<evidence type="ECO:0000256" key="5">
    <source>
        <dbReference type="ARBA" id="ARBA00022741"/>
    </source>
</evidence>
<dbReference type="PANTHER" id="PTHR11649:SF13">
    <property type="entry name" value="ENGB-TYPE G DOMAIN-CONTAINING PROTEIN"/>
    <property type="match status" value="1"/>
</dbReference>
<organism evidence="12 13">
    <name type="scientific">Scopulibacillus cellulosilyticus</name>
    <dbReference type="NCBI Taxonomy" id="2665665"/>
    <lineage>
        <taxon>Bacteria</taxon>
        <taxon>Bacillati</taxon>
        <taxon>Bacillota</taxon>
        <taxon>Bacilli</taxon>
        <taxon>Bacillales</taxon>
        <taxon>Sporolactobacillaceae</taxon>
        <taxon>Scopulibacillus</taxon>
    </lineage>
</organism>
<dbReference type="InterPro" id="IPR030393">
    <property type="entry name" value="G_ENGB_dom"/>
</dbReference>
<comment type="cofactor">
    <cofactor evidence="1">
        <name>Mg(2+)</name>
        <dbReference type="ChEBI" id="CHEBI:18420"/>
    </cofactor>
</comment>
<dbReference type="Pfam" id="PF01926">
    <property type="entry name" value="MMR_HSR1"/>
    <property type="match status" value="1"/>
</dbReference>
<dbReference type="PANTHER" id="PTHR11649">
    <property type="entry name" value="MSS1/TRME-RELATED GTP-BINDING PROTEIN"/>
    <property type="match status" value="1"/>
</dbReference>
<dbReference type="PROSITE" id="PS51706">
    <property type="entry name" value="G_ENGB"/>
    <property type="match status" value="1"/>
</dbReference>
<evidence type="ECO:0000256" key="6">
    <source>
        <dbReference type="ARBA" id="ARBA00022842"/>
    </source>
</evidence>
<dbReference type="HAMAP" id="MF_00321">
    <property type="entry name" value="GTPase_EngB"/>
    <property type="match status" value="1"/>
</dbReference>
<keyword evidence="8 10" id="KW-0717">Septation</keyword>
<evidence type="ECO:0000256" key="9">
    <source>
        <dbReference type="ARBA" id="ARBA00023306"/>
    </source>
</evidence>
<dbReference type="InterPro" id="IPR005225">
    <property type="entry name" value="Small_GTP-bd"/>
</dbReference>
<proteinExistence type="inferred from homology"/>
<sequence>MKINQVEFIISAVQPSQYPKDGLSEIALAGRSNVGKSSLINKLCNRKNIARTSQKPGKTQTLNYYKINDKFYFVDVPGYGYAKVSKKEKQAWGRMLETYFTTNKSLKAVIQIVDLRHPPSKDDQQMYEFLKYYEIPTIIAATKADKISKGKLQKHQKIVKEELNTMPDDPIILFSAQTGFGKDELWRTIGQFI</sequence>
<dbReference type="NCBIfam" id="TIGR03598">
    <property type="entry name" value="GTPase_YsxC"/>
    <property type="match status" value="1"/>
</dbReference>
<keyword evidence="6" id="KW-0460">Magnesium</keyword>
<keyword evidence="7 10" id="KW-0342">GTP-binding</keyword>
<dbReference type="EMBL" id="JBHTCO010000014">
    <property type="protein sequence ID" value="MFC7393729.1"/>
    <property type="molecule type" value="Genomic_DNA"/>
</dbReference>
<evidence type="ECO:0000259" key="11">
    <source>
        <dbReference type="PROSITE" id="PS51706"/>
    </source>
</evidence>
<gene>
    <name evidence="12" type="primary">yihA</name>
    <name evidence="10" type="synonym">engB</name>
    <name evidence="12" type="ORF">ACFQRG_12265</name>
</gene>
<evidence type="ECO:0000313" key="12">
    <source>
        <dbReference type="EMBL" id="MFC7393729.1"/>
    </source>
</evidence>
<comment type="similarity">
    <text evidence="2 10">Belongs to the TRAFAC class TrmE-Era-EngA-EngB-Septin-like GTPase superfamily. EngB GTPase family.</text>
</comment>
<feature type="domain" description="EngB-type G" evidence="11">
    <location>
        <begin position="22"/>
        <end position="193"/>
    </location>
</feature>
<dbReference type="InterPro" id="IPR006073">
    <property type="entry name" value="GTP-bd"/>
</dbReference>
<keyword evidence="13" id="KW-1185">Reference proteome</keyword>
<evidence type="ECO:0000313" key="13">
    <source>
        <dbReference type="Proteomes" id="UP001596505"/>
    </source>
</evidence>
<dbReference type="SUPFAM" id="SSF52540">
    <property type="entry name" value="P-loop containing nucleoside triphosphate hydrolases"/>
    <property type="match status" value="1"/>
</dbReference>
<dbReference type="Proteomes" id="UP001596505">
    <property type="component" value="Unassembled WGS sequence"/>
</dbReference>
<evidence type="ECO:0000256" key="7">
    <source>
        <dbReference type="ARBA" id="ARBA00023134"/>
    </source>
</evidence>
<reference evidence="13" key="1">
    <citation type="journal article" date="2019" name="Int. J. Syst. Evol. Microbiol.">
        <title>The Global Catalogue of Microorganisms (GCM) 10K type strain sequencing project: providing services to taxonomists for standard genome sequencing and annotation.</title>
        <authorList>
            <consortium name="The Broad Institute Genomics Platform"/>
            <consortium name="The Broad Institute Genome Sequencing Center for Infectious Disease"/>
            <person name="Wu L."/>
            <person name="Ma J."/>
        </authorList>
    </citation>
    <scope>NUCLEOTIDE SEQUENCE [LARGE SCALE GENOMIC DNA]</scope>
    <source>
        <strain evidence="13">CGMCC 1.16305</strain>
    </source>
</reference>
<dbReference type="InterPro" id="IPR019987">
    <property type="entry name" value="GTP-bd_ribosome_bio_YsxC"/>
</dbReference>
<keyword evidence="4" id="KW-0479">Metal-binding</keyword>
<evidence type="ECO:0000256" key="3">
    <source>
        <dbReference type="ARBA" id="ARBA00022618"/>
    </source>
</evidence>
<keyword evidence="5 10" id="KW-0547">Nucleotide-binding</keyword>
<evidence type="ECO:0000256" key="10">
    <source>
        <dbReference type="HAMAP-Rule" id="MF_00321"/>
    </source>
</evidence>
<evidence type="ECO:0000256" key="4">
    <source>
        <dbReference type="ARBA" id="ARBA00022723"/>
    </source>
</evidence>
<evidence type="ECO:0000256" key="2">
    <source>
        <dbReference type="ARBA" id="ARBA00009638"/>
    </source>
</evidence>
<protein>
    <recommendedName>
        <fullName evidence="10">Probable GTP-binding protein EngB</fullName>
    </recommendedName>
</protein>
<dbReference type="CDD" id="cd01876">
    <property type="entry name" value="YihA_EngB"/>
    <property type="match status" value="1"/>
</dbReference>
<dbReference type="RefSeq" id="WP_380966314.1">
    <property type="nucleotide sequence ID" value="NZ_JBHTCO010000014.1"/>
</dbReference>
<dbReference type="InterPro" id="IPR027417">
    <property type="entry name" value="P-loop_NTPase"/>
</dbReference>
<comment type="caution">
    <text evidence="12">The sequence shown here is derived from an EMBL/GenBank/DDBJ whole genome shotgun (WGS) entry which is preliminary data.</text>
</comment>
<comment type="function">
    <text evidence="10">Necessary for normal cell division and for the maintenance of normal septation.</text>
</comment>
<dbReference type="NCBIfam" id="TIGR00231">
    <property type="entry name" value="small_GTP"/>
    <property type="match status" value="1"/>
</dbReference>
<name>A0ABW2PX44_9BACL</name>
<evidence type="ECO:0000256" key="8">
    <source>
        <dbReference type="ARBA" id="ARBA00023210"/>
    </source>
</evidence>
<accession>A0ABW2PX44</accession>
<dbReference type="Gene3D" id="3.40.50.300">
    <property type="entry name" value="P-loop containing nucleotide triphosphate hydrolases"/>
    <property type="match status" value="1"/>
</dbReference>
<evidence type="ECO:0000256" key="1">
    <source>
        <dbReference type="ARBA" id="ARBA00001946"/>
    </source>
</evidence>
<keyword evidence="9 10" id="KW-0131">Cell cycle</keyword>
<keyword evidence="3 10" id="KW-0132">Cell division</keyword>